<dbReference type="AlphaFoldDB" id="A0A1Q3CVQ4"/>
<evidence type="ECO:0000313" key="3">
    <source>
        <dbReference type="Proteomes" id="UP000187406"/>
    </source>
</evidence>
<dbReference type="OrthoDB" id="1936908at2759"/>
<dbReference type="InParanoid" id="A0A1Q3CVQ4"/>
<protein>
    <submittedName>
        <fullName evidence="2">Uncharacterized protein</fullName>
    </submittedName>
</protein>
<evidence type="ECO:0000313" key="2">
    <source>
        <dbReference type="EMBL" id="GAV84310.1"/>
    </source>
</evidence>
<proteinExistence type="predicted"/>
<sequence length="145" mass="16003">MTVTQYEYCFMELSHFAPVLVADQEERCEKFLDGLRPEVGHTVAATNWTIFGNLVESAKRVEQSITEQRRRQDRGQKMDGQQAVQGENSSQGQGKWKKRFFPGPADNGNHGQARSNGQGMISPQPTFAPTASGAQQSTHQSSSAS</sequence>
<gene>
    <name evidence="2" type="ORF">CFOL_v3_27754</name>
</gene>
<evidence type="ECO:0000256" key="1">
    <source>
        <dbReference type="SAM" id="MobiDB-lite"/>
    </source>
</evidence>
<dbReference type="EMBL" id="BDDD01003167">
    <property type="protein sequence ID" value="GAV84310.1"/>
    <property type="molecule type" value="Genomic_DNA"/>
</dbReference>
<organism evidence="2 3">
    <name type="scientific">Cephalotus follicularis</name>
    <name type="common">Albany pitcher plant</name>
    <dbReference type="NCBI Taxonomy" id="3775"/>
    <lineage>
        <taxon>Eukaryota</taxon>
        <taxon>Viridiplantae</taxon>
        <taxon>Streptophyta</taxon>
        <taxon>Embryophyta</taxon>
        <taxon>Tracheophyta</taxon>
        <taxon>Spermatophyta</taxon>
        <taxon>Magnoliopsida</taxon>
        <taxon>eudicotyledons</taxon>
        <taxon>Gunneridae</taxon>
        <taxon>Pentapetalae</taxon>
        <taxon>rosids</taxon>
        <taxon>fabids</taxon>
        <taxon>Oxalidales</taxon>
        <taxon>Cephalotaceae</taxon>
        <taxon>Cephalotus</taxon>
    </lineage>
</organism>
<reference evidence="3" key="1">
    <citation type="submission" date="2016-04" db="EMBL/GenBank/DDBJ databases">
        <title>Cephalotus genome sequencing.</title>
        <authorList>
            <person name="Fukushima K."/>
            <person name="Hasebe M."/>
            <person name="Fang X."/>
        </authorList>
    </citation>
    <scope>NUCLEOTIDE SEQUENCE [LARGE SCALE GENOMIC DNA]</scope>
    <source>
        <strain evidence="3">cv. St1</strain>
    </source>
</reference>
<feature type="compositionally biased region" description="Polar residues" evidence="1">
    <location>
        <begin position="109"/>
        <end position="129"/>
    </location>
</feature>
<keyword evidence="3" id="KW-1185">Reference proteome</keyword>
<feature type="compositionally biased region" description="Basic and acidic residues" evidence="1">
    <location>
        <begin position="61"/>
        <end position="77"/>
    </location>
</feature>
<dbReference type="Proteomes" id="UP000187406">
    <property type="component" value="Unassembled WGS sequence"/>
</dbReference>
<accession>A0A1Q3CVQ4</accession>
<comment type="caution">
    <text evidence="2">The sequence shown here is derived from an EMBL/GenBank/DDBJ whole genome shotgun (WGS) entry which is preliminary data.</text>
</comment>
<feature type="compositionally biased region" description="Polar residues" evidence="1">
    <location>
        <begin position="82"/>
        <end position="93"/>
    </location>
</feature>
<name>A0A1Q3CVQ4_CEPFO</name>
<feature type="compositionally biased region" description="Low complexity" evidence="1">
    <location>
        <begin position="131"/>
        <end position="145"/>
    </location>
</feature>
<feature type="region of interest" description="Disordered" evidence="1">
    <location>
        <begin position="61"/>
        <end position="145"/>
    </location>
</feature>